<keyword evidence="6" id="KW-0540">Nuclease</keyword>
<feature type="domain" description="Type I restriction modification DNA specificity" evidence="5">
    <location>
        <begin position="7"/>
        <end position="172"/>
    </location>
</feature>
<dbReference type="Pfam" id="PF01420">
    <property type="entry name" value="Methylase_S"/>
    <property type="match status" value="2"/>
</dbReference>
<keyword evidence="3" id="KW-0238">DNA-binding</keyword>
<dbReference type="Proteomes" id="UP000031561">
    <property type="component" value="Unassembled WGS sequence"/>
</dbReference>
<comment type="similarity">
    <text evidence="1">Belongs to the type-I restriction system S methylase family.</text>
</comment>
<comment type="caution">
    <text evidence="6">The sequence shown here is derived from an EMBL/GenBank/DDBJ whole genome shotgun (WGS) entry which is preliminary data.</text>
</comment>
<dbReference type="AlphaFoldDB" id="A0ABD4SZC5"/>
<evidence type="ECO:0000256" key="1">
    <source>
        <dbReference type="ARBA" id="ARBA00010923"/>
    </source>
</evidence>
<dbReference type="EMBL" id="JTHE03000019">
    <property type="protein sequence ID" value="MCM1981781.1"/>
    <property type="molecule type" value="Genomic_DNA"/>
</dbReference>
<dbReference type="InterPro" id="IPR000055">
    <property type="entry name" value="Restrct_endonuc_typeI_TRD"/>
</dbReference>
<evidence type="ECO:0000256" key="4">
    <source>
        <dbReference type="SAM" id="MobiDB-lite"/>
    </source>
</evidence>
<feature type="domain" description="Type I restriction modification DNA specificity" evidence="5">
    <location>
        <begin position="256"/>
        <end position="359"/>
    </location>
</feature>
<evidence type="ECO:0000259" key="5">
    <source>
        <dbReference type="Pfam" id="PF01420"/>
    </source>
</evidence>
<evidence type="ECO:0000313" key="6">
    <source>
        <dbReference type="EMBL" id="MCM1981781.1"/>
    </source>
</evidence>
<dbReference type="CDD" id="cd17244">
    <property type="entry name" value="RMtype1_S_Apa101655I-TRD2-CR2_like"/>
    <property type="match status" value="1"/>
</dbReference>
<feature type="compositionally biased region" description="Low complexity" evidence="4">
    <location>
        <begin position="395"/>
        <end position="407"/>
    </location>
</feature>
<dbReference type="InterPro" id="IPR052021">
    <property type="entry name" value="Type-I_RS_S_subunit"/>
</dbReference>
<dbReference type="GO" id="GO:0004519">
    <property type="term" value="F:endonuclease activity"/>
    <property type="evidence" value="ECO:0007669"/>
    <property type="project" value="UniProtKB-KW"/>
</dbReference>
<dbReference type="EC" id="3.1.21.-" evidence="6"/>
<name>A0ABD4SZC5_9CYAN</name>
<keyword evidence="6" id="KW-0255">Endonuclease</keyword>
<organism evidence="6 7">
    <name type="scientific">Lyngbya confervoides BDU141951</name>
    <dbReference type="NCBI Taxonomy" id="1574623"/>
    <lineage>
        <taxon>Bacteria</taxon>
        <taxon>Bacillati</taxon>
        <taxon>Cyanobacteriota</taxon>
        <taxon>Cyanophyceae</taxon>
        <taxon>Oscillatoriophycideae</taxon>
        <taxon>Oscillatoriales</taxon>
        <taxon>Microcoleaceae</taxon>
        <taxon>Lyngbya</taxon>
    </lineage>
</organism>
<keyword evidence="7" id="KW-1185">Reference proteome</keyword>
<evidence type="ECO:0000256" key="3">
    <source>
        <dbReference type="ARBA" id="ARBA00023125"/>
    </source>
</evidence>
<dbReference type="GO" id="GO:0009307">
    <property type="term" value="P:DNA restriction-modification system"/>
    <property type="evidence" value="ECO:0007669"/>
    <property type="project" value="UniProtKB-KW"/>
</dbReference>
<dbReference type="Gene3D" id="3.90.220.20">
    <property type="entry name" value="DNA methylase specificity domains"/>
    <property type="match status" value="2"/>
</dbReference>
<sequence length="521" mass="58875">MSYPINTLSELCNIVIGRTPARKEAKYWGKGNKWVSISDLNSKVVCETKEEITDYAVEQKRCRKIPKGTLLFSFKLTIGKMAFAGCDLYTNEAIAALLIKDKEQLSRDYLFFALQVAKLIGSNQAVMGKTLNSKSLAKIEIPLPSLDDQKRIAYVLGKVEELIAQRKQHLQQLDDLLKSIFLEMFGDPFQNPKNHEISILDPYITHLTSGGRGWAKYYADSGKRFIRSFDVQMNSIGSDDVIYVNPPDNKEAERTRVQPDDVLLTITGSKIGRVCYVPKIFEEAYISQHVSIIRTENINPIYLSFYLSMPNCGQRIIEKQQYGQAKPGLNLTQIRNFEIIDPDISLQNSFATIVEKVEGIKSRYQQSLTDLENLYGALSQKAFKGELDLSRVPLPAGDTDTTPAEPTETPEPPTPTEPFNLPAPPELTTLHSTEGRQDLINQWLAAWLAHLNHAPFSPRPFIEAAQQRLIELAAEEDLPDWSTTEYNTVQTWVFEALGDQHLTQTYDDAKNRVQLQTTSPR</sequence>
<reference evidence="6 7" key="1">
    <citation type="journal article" date="2015" name="Genome Announc.">
        <title>Draft Genome Sequence of Filamentous Marine Cyanobacterium Lyngbya confervoides Strain BDU141951.</title>
        <authorList>
            <person name="Chandrababunaidu M.M."/>
            <person name="Sen D."/>
            <person name="Tripathy S."/>
        </authorList>
    </citation>
    <scope>NUCLEOTIDE SEQUENCE [LARGE SCALE GENOMIC DNA]</scope>
    <source>
        <strain evidence="6 7">BDU141951</strain>
    </source>
</reference>
<feature type="region of interest" description="Disordered" evidence="4">
    <location>
        <begin position="389"/>
        <end position="422"/>
    </location>
</feature>
<dbReference type="RefSeq" id="WP_166279797.1">
    <property type="nucleotide sequence ID" value="NZ_JTHE03000019.1"/>
</dbReference>
<dbReference type="PANTHER" id="PTHR30408">
    <property type="entry name" value="TYPE-1 RESTRICTION ENZYME ECOKI SPECIFICITY PROTEIN"/>
    <property type="match status" value="1"/>
</dbReference>
<protein>
    <submittedName>
        <fullName evidence="6">Restriction endonuclease subunit S</fullName>
        <ecNumber evidence="6">3.1.21.-</ecNumber>
    </submittedName>
</protein>
<keyword evidence="6" id="KW-0378">Hydrolase</keyword>
<dbReference type="GO" id="GO:0003677">
    <property type="term" value="F:DNA binding"/>
    <property type="evidence" value="ECO:0007669"/>
    <property type="project" value="UniProtKB-KW"/>
</dbReference>
<dbReference type="GO" id="GO:0016787">
    <property type="term" value="F:hydrolase activity"/>
    <property type="evidence" value="ECO:0007669"/>
    <property type="project" value="UniProtKB-KW"/>
</dbReference>
<dbReference type="SUPFAM" id="SSF116734">
    <property type="entry name" value="DNA methylase specificity domain"/>
    <property type="match status" value="2"/>
</dbReference>
<evidence type="ECO:0000313" key="7">
    <source>
        <dbReference type="Proteomes" id="UP000031561"/>
    </source>
</evidence>
<dbReference type="InterPro" id="IPR044946">
    <property type="entry name" value="Restrct_endonuc_typeI_TRD_sf"/>
</dbReference>
<keyword evidence="2" id="KW-0680">Restriction system</keyword>
<dbReference type="PANTHER" id="PTHR30408:SF12">
    <property type="entry name" value="TYPE I RESTRICTION ENZYME MJAVIII SPECIFICITY SUBUNIT"/>
    <property type="match status" value="1"/>
</dbReference>
<gene>
    <name evidence="6" type="ORF">QQ91_0002900</name>
</gene>
<proteinExistence type="inferred from homology"/>
<evidence type="ECO:0000256" key="2">
    <source>
        <dbReference type="ARBA" id="ARBA00022747"/>
    </source>
</evidence>
<feature type="compositionally biased region" description="Pro residues" evidence="4">
    <location>
        <begin position="409"/>
        <end position="422"/>
    </location>
</feature>
<accession>A0ABD4SZC5</accession>